<dbReference type="EMBL" id="QGUI02000012">
    <property type="protein sequence ID" value="MFO7191025.1"/>
    <property type="molecule type" value="Genomic_DNA"/>
</dbReference>
<name>A0ABD6FCT2_9PSEU</name>
<accession>A0ABD6FCT2</accession>
<reference evidence="1 2" key="1">
    <citation type="journal article" date="2021" name="BMC Genomics">
        <title>Genome-resolved metagenome and metatranscriptome analyses of thermophilic composting reveal key bacterial players and their metabolic interactions.</title>
        <authorList>
            <person name="Braga L.P.P."/>
            <person name="Pereira R.V."/>
            <person name="Martins L.F."/>
            <person name="Moura L.M.S."/>
            <person name="Sanchez F.B."/>
            <person name="Patane J.S.L."/>
            <person name="da Silva A.M."/>
            <person name="Setubal J.C."/>
        </authorList>
    </citation>
    <scope>NUCLEOTIDE SEQUENCE [LARGE SCALE GENOMIC DNA]</scope>
    <source>
        <strain evidence="1">ZC4RG45</strain>
    </source>
</reference>
<comment type="caution">
    <text evidence="1">The sequence shown here is derived from an EMBL/GenBank/DDBJ whole genome shotgun (WGS) entry which is preliminary data.</text>
</comment>
<evidence type="ECO:0008006" key="3">
    <source>
        <dbReference type="Google" id="ProtNLM"/>
    </source>
</evidence>
<dbReference type="AlphaFoldDB" id="A0ABD6FCT2"/>
<evidence type="ECO:0000313" key="2">
    <source>
        <dbReference type="Proteomes" id="UP000249324"/>
    </source>
</evidence>
<dbReference type="Proteomes" id="UP000249324">
    <property type="component" value="Unassembled WGS sequence"/>
</dbReference>
<organism evidence="1 2">
    <name type="scientific">Thermocrispum agreste</name>
    <dbReference type="NCBI Taxonomy" id="37925"/>
    <lineage>
        <taxon>Bacteria</taxon>
        <taxon>Bacillati</taxon>
        <taxon>Actinomycetota</taxon>
        <taxon>Actinomycetes</taxon>
        <taxon>Pseudonocardiales</taxon>
        <taxon>Pseudonocardiaceae</taxon>
        <taxon>Thermocrispum</taxon>
    </lineage>
</organism>
<proteinExistence type="predicted"/>
<evidence type="ECO:0000313" key="1">
    <source>
        <dbReference type="EMBL" id="MFO7191025.1"/>
    </source>
</evidence>
<sequence length="269" mass="30183">MFSEAVVQRQARVYQALPEYQRRLRLLDPKPSDAVAELDLTGYEYQVCSQNGEDGVLVEIFRRIGVEDGWFVEFGVETGMEGNCVALADIAGWRGLFMEANPDTYHHLHHKYLWSDRVTTLHAAVTPENVQELFAQAGVPRRPDVLSIDIDGNDYWVWRAIDAYTPRVVVIEYNSGLDPDQRLVQPPDTPGWDGTDFFGASLGALIDLAARKGYRLVHCELAGVNAFFVHTDEAGAFLAPEDVRRRGPNYFLGAFGHPPGDANRRYQAV</sequence>
<protein>
    <recommendedName>
        <fullName evidence="3">Methyltransferase FkbM domain-containing protein</fullName>
    </recommendedName>
</protein>
<gene>
    <name evidence="1" type="ORF">DIU77_002125</name>
</gene>